<evidence type="ECO:0000313" key="1">
    <source>
        <dbReference type="EMBL" id="ESR44815.1"/>
    </source>
</evidence>
<name>V4T0D4_CITCL</name>
<dbReference type="InParanoid" id="V4T0D4"/>
<keyword evidence="2" id="KW-1185">Reference proteome</keyword>
<dbReference type="KEGG" id="cic:CICLE_v10002991mg"/>
<dbReference type="EMBL" id="KI536799">
    <property type="protein sequence ID" value="ESR44815.1"/>
    <property type="molecule type" value="Genomic_DNA"/>
</dbReference>
<accession>V4T0D4</accession>
<sequence length="84" mass="9475">MGLVAGVRRGLQQWQSTTTQKSHLAARSLVLVVNNSSLETPCWVNSSASDWDCGQVYHEHSKSNGEWCQNLQKLIPTQKHQKKK</sequence>
<protein>
    <submittedName>
        <fullName evidence="1">Uncharacterized protein</fullName>
    </submittedName>
</protein>
<dbReference type="Gramene" id="ESR44815">
    <property type="protein sequence ID" value="ESR44815"/>
    <property type="gene ID" value="CICLE_v10002991mg"/>
</dbReference>
<gene>
    <name evidence="1" type="ORF">CICLE_v10002991mg</name>
</gene>
<reference evidence="1 2" key="1">
    <citation type="submission" date="2013-10" db="EMBL/GenBank/DDBJ databases">
        <authorList>
            <consortium name="International Citrus Genome Consortium"/>
            <person name="Jenkins J."/>
            <person name="Schmutz J."/>
            <person name="Prochnik S."/>
            <person name="Rokhsar D."/>
            <person name="Gmitter F."/>
            <person name="Ollitrault P."/>
            <person name="Machado M."/>
            <person name="Talon M."/>
            <person name="Wincker P."/>
            <person name="Jaillon O."/>
            <person name="Morgante M."/>
        </authorList>
    </citation>
    <scope>NUCLEOTIDE SEQUENCE</scope>
    <source>
        <strain evidence="2">cv. Clemenules</strain>
    </source>
</reference>
<proteinExistence type="predicted"/>
<dbReference type="Proteomes" id="UP000030687">
    <property type="component" value="Unassembled WGS sequence"/>
</dbReference>
<evidence type="ECO:0000313" key="2">
    <source>
        <dbReference type="Proteomes" id="UP000030687"/>
    </source>
</evidence>
<dbReference type="AlphaFoldDB" id="V4T0D4"/>
<organism evidence="1 2">
    <name type="scientific">Citrus clementina</name>
    <name type="common">Clementine</name>
    <name type="synonym">Citrus deliciosa x Citrus sinensis</name>
    <dbReference type="NCBI Taxonomy" id="85681"/>
    <lineage>
        <taxon>Eukaryota</taxon>
        <taxon>Viridiplantae</taxon>
        <taxon>Streptophyta</taxon>
        <taxon>Embryophyta</taxon>
        <taxon>Tracheophyta</taxon>
        <taxon>Spermatophyta</taxon>
        <taxon>Magnoliopsida</taxon>
        <taxon>eudicotyledons</taxon>
        <taxon>Gunneridae</taxon>
        <taxon>Pentapetalae</taxon>
        <taxon>rosids</taxon>
        <taxon>malvids</taxon>
        <taxon>Sapindales</taxon>
        <taxon>Rutaceae</taxon>
        <taxon>Aurantioideae</taxon>
        <taxon>Citrus</taxon>
    </lineage>
</organism>